<feature type="region of interest" description="Disordered" evidence="1">
    <location>
        <begin position="29"/>
        <end position="85"/>
    </location>
</feature>
<feature type="region of interest" description="Disordered" evidence="1">
    <location>
        <begin position="115"/>
        <end position="144"/>
    </location>
</feature>
<gene>
    <name evidence="2" type="primary">HaOG215685</name>
    <name evidence="2" type="ORF">B5X24_HaOG215685</name>
</gene>
<evidence type="ECO:0000313" key="2">
    <source>
        <dbReference type="EMBL" id="PZC70548.1"/>
    </source>
</evidence>
<reference evidence="2 3" key="1">
    <citation type="journal article" date="2017" name="BMC Biol.">
        <title>Genomic innovations, transcriptional plasticity and gene loss underlying the evolution and divergence of two highly polyphagous and invasive Helicoverpa pest species.</title>
        <authorList>
            <person name="Pearce S.L."/>
            <person name="Clarke D.F."/>
            <person name="East P.D."/>
            <person name="Elfekih S."/>
            <person name="Gordon K.H."/>
            <person name="Jermiin L.S."/>
            <person name="McGaughran A."/>
            <person name="Oakeshott J.G."/>
            <person name="Papanikolaou A."/>
            <person name="Perera O.P."/>
            <person name="Rane R.V."/>
            <person name="Richards S."/>
            <person name="Tay W.T."/>
            <person name="Walsh T.K."/>
            <person name="Anderson A."/>
            <person name="Anderson C.J."/>
            <person name="Asgari S."/>
            <person name="Board P.G."/>
            <person name="Bretschneider A."/>
            <person name="Campbell P.M."/>
            <person name="Chertemps T."/>
            <person name="Christeller J.T."/>
            <person name="Coppin C.W."/>
            <person name="Downes S.J."/>
            <person name="Duan G."/>
            <person name="Farnsworth C.A."/>
            <person name="Good R.T."/>
            <person name="Han L.B."/>
            <person name="Han Y.C."/>
            <person name="Hatje K."/>
            <person name="Horne I."/>
            <person name="Huang Y.P."/>
            <person name="Hughes D.S."/>
            <person name="Jacquin-Joly E."/>
            <person name="James W."/>
            <person name="Jhangiani S."/>
            <person name="Kollmar M."/>
            <person name="Kuwar S.S."/>
            <person name="Li S."/>
            <person name="Liu N.Y."/>
            <person name="Maibeche M.T."/>
            <person name="Miller J.R."/>
            <person name="Montagne N."/>
            <person name="Perry T."/>
            <person name="Qu J."/>
            <person name="Song S.V."/>
            <person name="Sutton G.G."/>
            <person name="Vogel H."/>
            <person name="Walenz B.P."/>
            <person name="Xu W."/>
            <person name="Zhang H.J."/>
            <person name="Zou Z."/>
            <person name="Batterham P."/>
            <person name="Edwards O.R."/>
            <person name="Feyereisen R."/>
            <person name="Gibbs R.A."/>
            <person name="Heckel D.G."/>
            <person name="McGrath A."/>
            <person name="Robin C."/>
            <person name="Scherer S.E."/>
            <person name="Worley K.C."/>
            <person name="Wu Y.D."/>
        </authorList>
    </citation>
    <scope>NUCLEOTIDE SEQUENCE [LARGE SCALE GENOMIC DNA]</scope>
    <source>
        <strain evidence="2">Harm_GR_Male_#8</strain>
        <tissue evidence="2">Whole organism</tissue>
    </source>
</reference>
<dbReference type="OrthoDB" id="2333384at2759"/>
<keyword evidence="3" id="KW-1185">Reference proteome</keyword>
<dbReference type="Proteomes" id="UP000249218">
    <property type="component" value="Unassembled WGS sequence"/>
</dbReference>
<feature type="compositionally biased region" description="Polar residues" evidence="1">
    <location>
        <begin position="36"/>
        <end position="45"/>
    </location>
</feature>
<feature type="compositionally biased region" description="Basic and acidic residues" evidence="1">
    <location>
        <begin position="62"/>
        <end position="75"/>
    </location>
</feature>
<protein>
    <submittedName>
        <fullName evidence="2">Uncharacterized protein</fullName>
    </submittedName>
</protein>
<sequence length="144" mass="16789">MVKLPFPHVNAAVAIPVEIGEIGNAPQIVVPPDLENPSTSYSLTEKNYRFKHEENDDDFENYDEKEKPEYASDKGDENDDSDEDGKTYYEQFDLEYTNDEELIKYVDKLKLEYTSEENNNEFEDDDSEIELKDDSEQNYVKVPK</sequence>
<dbReference type="AlphaFoldDB" id="A0A2W1B2T0"/>
<accession>A0A2W1B2T0</accession>
<dbReference type="EMBL" id="KZ150556">
    <property type="protein sequence ID" value="PZC70548.1"/>
    <property type="molecule type" value="Genomic_DNA"/>
</dbReference>
<evidence type="ECO:0000256" key="1">
    <source>
        <dbReference type="SAM" id="MobiDB-lite"/>
    </source>
</evidence>
<organism evidence="2 3">
    <name type="scientific">Helicoverpa armigera</name>
    <name type="common">Cotton bollworm</name>
    <name type="synonym">Heliothis armigera</name>
    <dbReference type="NCBI Taxonomy" id="29058"/>
    <lineage>
        <taxon>Eukaryota</taxon>
        <taxon>Metazoa</taxon>
        <taxon>Ecdysozoa</taxon>
        <taxon>Arthropoda</taxon>
        <taxon>Hexapoda</taxon>
        <taxon>Insecta</taxon>
        <taxon>Pterygota</taxon>
        <taxon>Neoptera</taxon>
        <taxon>Endopterygota</taxon>
        <taxon>Lepidoptera</taxon>
        <taxon>Glossata</taxon>
        <taxon>Ditrysia</taxon>
        <taxon>Noctuoidea</taxon>
        <taxon>Noctuidae</taxon>
        <taxon>Heliothinae</taxon>
        <taxon>Helicoverpa</taxon>
    </lineage>
</organism>
<evidence type="ECO:0000313" key="3">
    <source>
        <dbReference type="Proteomes" id="UP000249218"/>
    </source>
</evidence>
<name>A0A2W1B2T0_HELAM</name>
<feature type="compositionally biased region" description="Acidic residues" evidence="1">
    <location>
        <begin position="115"/>
        <end position="128"/>
    </location>
</feature>
<proteinExistence type="predicted"/>